<gene>
    <name evidence="2" type="ORF">AMON00008_LOCUS61896</name>
</gene>
<reference evidence="2" key="1">
    <citation type="submission" date="2021-01" db="EMBL/GenBank/DDBJ databases">
        <authorList>
            <person name="Corre E."/>
            <person name="Pelletier E."/>
            <person name="Niang G."/>
            <person name="Scheremetjew M."/>
            <person name="Finn R."/>
            <person name="Kale V."/>
            <person name="Holt S."/>
            <person name="Cochrane G."/>
            <person name="Meng A."/>
            <person name="Brown T."/>
            <person name="Cohen L."/>
        </authorList>
    </citation>
    <scope>NUCLEOTIDE SEQUENCE</scope>
    <source>
        <strain evidence="2">CCMP3105</strain>
    </source>
</reference>
<evidence type="ECO:0000256" key="1">
    <source>
        <dbReference type="SAM" id="MobiDB-lite"/>
    </source>
</evidence>
<accession>A0A7S4T4H5</accession>
<evidence type="ECO:0008006" key="3">
    <source>
        <dbReference type="Google" id="ProtNLM"/>
    </source>
</evidence>
<name>A0A7S4T4H5_9DINO</name>
<organism evidence="2">
    <name type="scientific">Alexandrium monilatum</name>
    <dbReference type="NCBI Taxonomy" id="311494"/>
    <lineage>
        <taxon>Eukaryota</taxon>
        <taxon>Sar</taxon>
        <taxon>Alveolata</taxon>
        <taxon>Dinophyceae</taxon>
        <taxon>Gonyaulacales</taxon>
        <taxon>Pyrocystaceae</taxon>
        <taxon>Alexandrium</taxon>
    </lineage>
</organism>
<dbReference type="EMBL" id="HBNR01086396">
    <property type="protein sequence ID" value="CAE4664329.1"/>
    <property type="molecule type" value="Transcribed_RNA"/>
</dbReference>
<protein>
    <recommendedName>
        <fullName evidence="3">UBX domain-containing protein</fullName>
    </recommendedName>
</protein>
<evidence type="ECO:0000313" key="2">
    <source>
        <dbReference type="EMBL" id="CAE4664329.1"/>
    </source>
</evidence>
<sequence length="200" mass="21124">MAVGSQVAGSQYAAFSGLPGGGIGASAGAGAGPEPALLAEARAFLGRRSERPAVFSLARAALAEHDEWLERTKMEDAARQERRELLRVPDRTGASASTAPAAKAAAAAAEPSKGLRSGEVELRFHLPDKRQITQHFQASQSGFDVYSKAYELLRDKSRSFSMSISGQGLNKPLDEGTWSFDLSSLGLKAGQTCDVKVTQS</sequence>
<dbReference type="AlphaFoldDB" id="A0A7S4T4H5"/>
<feature type="region of interest" description="Disordered" evidence="1">
    <location>
        <begin position="90"/>
        <end position="112"/>
    </location>
</feature>
<feature type="compositionally biased region" description="Low complexity" evidence="1">
    <location>
        <begin position="94"/>
        <end position="109"/>
    </location>
</feature>
<proteinExistence type="predicted"/>